<evidence type="ECO:0000256" key="1">
    <source>
        <dbReference type="PIRSR" id="PIRSR005962-1"/>
    </source>
</evidence>
<reference evidence="3 4" key="1">
    <citation type="submission" date="2016-11" db="EMBL/GenBank/DDBJ databases">
        <authorList>
            <person name="Jaros S."/>
            <person name="Januszkiewicz K."/>
            <person name="Wedrychowicz H."/>
        </authorList>
    </citation>
    <scope>NUCLEOTIDE SEQUENCE [LARGE SCALE GENOMIC DNA]</scope>
    <source>
        <strain evidence="3 4">DSM 43832</strain>
    </source>
</reference>
<dbReference type="GO" id="GO:0046872">
    <property type="term" value="F:metal ion binding"/>
    <property type="evidence" value="ECO:0007669"/>
    <property type="project" value="UniProtKB-KW"/>
</dbReference>
<dbReference type="Pfam" id="PF01546">
    <property type="entry name" value="Peptidase_M20"/>
    <property type="match status" value="1"/>
</dbReference>
<dbReference type="GO" id="GO:0016805">
    <property type="term" value="F:dipeptidase activity"/>
    <property type="evidence" value="ECO:0007669"/>
    <property type="project" value="TreeGrafter"/>
</dbReference>
<dbReference type="GO" id="GO:0046657">
    <property type="term" value="P:folic acid catabolic process"/>
    <property type="evidence" value="ECO:0007669"/>
    <property type="project" value="TreeGrafter"/>
</dbReference>
<protein>
    <submittedName>
        <fullName evidence="3">Aminobenzoyl-glutamate utilization protein A</fullName>
    </submittedName>
</protein>
<evidence type="ECO:0000313" key="3">
    <source>
        <dbReference type="EMBL" id="SHK49584.1"/>
    </source>
</evidence>
<dbReference type="GO" id="GO:0005737">
    <property type="term" value="C:cytoplasm"/>
    <property type="evidence" value="ECO:0007669"/>
    <property type="project" value="TreeGrafter"/>
</dbReference>
<dbReference type="InterPro" id="IPR052030">
    <property type="entry name" value="Peptidase_M20/M20A_hydrolases"/>
</dbReference>
<dbReference type="InterPro" id="IPR017439">
    <property type="entry name" value="Amidohydrolase"/>
</dbReference>
<feature type="binding site" evidence="1">
    <location>
        <position position="137"/>
    </location>
    <ligand>
        <name>Mn(2+)</name>
        <dbReference type="ChEBI" id="CHEBI:29035"/>
        <label>2</label>
    </ligand>
</feature>
<comment type="cofactor">
    <cofactor evidence="1">
        <name>Mn(2+)</name>
        <dbReference type="ChEBI" id="CHEBI:29035"/>
    </cofactor>
    <text evidence="1">The Mn(2+) ion enhances activity.</text>
</comment>
<dbReference type="EMBL" id="FRAP01000007">
    <property type="protein sequence ID" value="SHK49584.1"/>
    <property type="molecule type" value="Genomic_DNA"/>
</dbReference>
<dbReference type="PANTHER" id="PTHR30575">
    <property type="entry name" value="PEPTIDASE M20"/>
    <property type="match status" value="1"/>
</dbReference>
<dbReference type="SUPFAM" id="SSF53187">
    <property type="entry name" value="Zn-dependent exopeptidases"/>
    <property type="match status" value="1"/>
</dbReference>
<name>A0A1M6SY12_PSETH</name>
<organism evidence="3 4">
    <name type="scientific">Pseudonocardia thermophila</name>
    <dbReference type="NCBI Taxonomy" id="1848"/>
    <lineage>
        <taxon>Bacteria</taxon>
        <taxon>Bacillati</taxon>
        <taxon>Actinomycetota</taxon>
        <taxon>Actinomycetes</taxon>
        <taxon>Pseudonocardiales</taxon>
        <taxon>Pseudonocardiaceae</taxon>
        <taxon>Pseudonocardia</taxon>
    </lineage>
</organism>
<dbReference type="SUPFAM" id="SSF55031">
    <property type="entry name" value="Bacterial exopeptidase dimerisation domain"/>
    <property type="match status" value="1"/>
</dbReference>
<dbReference type="GO" id="GO:0071713">
    <property type="term" value="F:para-aminobenzoyl-glutamate hydrolase activity"/>
    <property type="evidence" value="ECO:0007669"/>
    <property type="project" value="TreeGrafter"/>
</dbReference>
<dbReference type="Pfam" id="PF07687">
    <property type="entry name" value="M20_dimer"/>
    <property type="match status" value="1"/>
</dbReference>
<feature type="binding site" evidence="1">
    <location>
        <position position="193"/>
    </location>
    <ligand>
        <name>Mn(2+)</name>
        <dbReference type="ChEBI" id="CHEBI:29035"/>
        <label>2</label>
    </ligand>
</feature>
<evidence type="ECO:0000259" key="2">
    <source>
        <dbReference type="Pfam" id="PF07687"/>
    </source>
</evidence>
<dbReference type="Gene3D" id="3.40.630.10">
    <property type="entry name" value="Zn peptidases"/>
    <property type="match status" value="2"/>
</dbReference>
<accession>A0A1M6SY12</accession>
<feature type="binding site" evidence="1">
    <location>
        <position position="169"/>
    </location>
    <ligand>
        <name>Mn(2+)</name>
        <dbReference type="ChEBI" id="CHEBI:29035"/>
        <label>2</label>
    </ligand>
</feature>
<keyword evidence="4" id="KW-1185">Reference proteome</keyword>
<dbReference type="Proteomes" id="UP000184363">
    <property type="component" value="Unassembled WGS sequence"/>
</dbReference>
<dbReference type="InterPro" id="IPR002933">
    <property type="entry name" value="Peptidase_M20"/>
</dbReference>
<sequence length="415" mass="42347">MSTAVAWRRDLHAHPELGFTEFRTASRVAGHLADLGWDVVAGEPAIAPQERLGVPGVDELDTAYARAAATGADPRFLPALRGGHTAVVATLPGAGPVVAVRADLDALPIVEADDPAHRPAAEGFASRWPGQMHACGHDGHVGIAVELAERLVADRPAATVKLVFQPAEEGGRGGRAVAASGLLDDVDLFVAVHLGLGLPTGTVLPSVDGLLANSKIRAVFHGRAAHAALAPQDGRNALLGAASAALALTGLTRVAGHDTRVSVGRICGGTVPNVVPDTAELLFETRADDGDVNADLEQRARAALAGAATMHGLTVDVELIGSVTTAIADDSARAAVAGAAEATGLRLTGPTHAGLASDDATALMRRVQAHGGRATYAGIGAELAGPHHTPRFDFAEDALPGAVDLLERLVREAAR</sequence>
<feature type="binding site" evidence="1">
    <location>
        <position position="135"/>
    </location>
    <ligand>
        <name>Mn(2+)</name>
        <dbReference type="ChEBI" id="CHEBI:29035"/>
        <label>2</label>
    </ligand>
</feature>
<dbReference type="STRING" id="1848.SAMN05443637_10727"/>
<gene>
    <name evidence="3" type="ORF">SAMN05443637_10727</name>
</gene>
<dbReference type="NCBIfam" id="TIGR01891">
    <property type="entry name" value="amidohydrolases"/>
    <property type="match status" value="1"/>
</dbReference>
<dbReference type="AlphaFoldDB" id="A0A1M6SY12"/>
<dbReference type="InterPro" id="IPR011650">
    <property type="entry name" value="Peptidase_M20_dimer"/>
</dbReference>
<proteinExistence type="predicted"/>
<dbReference type="PANTHER" id="PTHR30575:SF3">
    <property type="entry name" value="PEPTIDASE M20 DIMERISATION DOMAIN-CONTAINING PROTEIN"/>
    <property type="match status" value="1"/>
</dbReference>
<feature type="domain" description="Peptidase M20 dimerisation" evidence="2">
    <location>
        <begin position="217"/>
        <end position="305"/>
    </location>
</feature>
<evidence type="ECO:0000313" key="4">
    <source>
        <dbReference type="Proteomes" id="UP000184363"/>
    </source>
</evidence>
<keyword evidence="1" id="KW-0464">Manganese</keyword>
<dbReference type="InterPro" id="IPR036264">
    <property type="entry name" value="Bact_exopeptidase_dim_dom"/>
</dbReference>
<dbReference type="PIRSF" id="PIRSF005962">
    <property type="entry name" value="Pept_M20D_amidohydro"/>
    <property type="match status" value="1"/>
</dbReference>
<keyword evidence="1" id="KW-0479">Metal-binding</keyword>
<dbReference type="RefSeq" id="WP_073456899.1">
    <property type="nucleotide sequence ID" value="NZ_CALGVN010000045.1"/>
</dbReference>
<feature type="binding site" evidence="1">
    <location>
        <position position="388"/>
    </location>
    <ligand>
        <name>Mn(2+)</name>
        <dbReference type="ChEBI" id="CHEBI:29035"/>
        <label>2</label>
    </ligand>
</feature>